<evidence type="ECO:0000313" key="3">
    <source>
        <dbReference type="Proteomes" id="UP000634529"/>
    </source>
</evidence>
<evidence type="ECO:0000313" key="2">
    <source>
        <dbReference type="EMBL" id="MBD8500169.1"/>
    </source>
</evidence>
<proteinExistence type="predicted"/>
<organism evidence="2 3">
    <name type="scientific">Paenibacillus arenosi</name>
    <dbReference type="NCBI Taxonomy" id="2774142"/>
    <lineage>
        <taxon>Bacteria</taxon>
        <taxon>Bacillati</taxon>
        <taxon>Bacillota</taxon>
        <taxon>Bacilli</taxon>
        <taxon>Bacillales</taxon>
        <taxon>Paenibacillaceae</taxon>
        <taxon>Paenibacillus</taxon>
    </lineage>
</organism>
<evidence type="ECO:0000256" key="1">
    <source>
        <dbReference type="SAM" id="SignalP"/>
    </source>
</evidence>
<dbReference type="EMBL" id="JACYTN010000019">
    <property type="protein sequence ID" value="MBD8500169.1"/>
    <property type="molecule type" value="Genomic_DNA"/>
</dbReference>
<feature type="chain" id="PRO_5047366727" evidence="1">
    <location>
        <begin position="25"/>
        <end position="152"/>
    </location>
</feature>
<accession>A0ABR9B1A5</accession>
<feature type="signal peptide" evidence="1">
    <location>
        <begin position="1"/>
        <end position="24"/>
    </location>
</feature>
<sequence>MKKRIQALILTTMLTLSIAPFASAAPDPHENPLNEVPHQAVYIPHASTVSAHLGNNDQDWYYLSAHSTGQQKVLFFPPDYPNNQIYNLAVYEESVLNPGSSTAITYKVVHNTNGSPAELSFQVQAGKRYYVVVAGSSILYHPYTLLVVGQIT</sequence>
<keyword evidence="1" id="KW-0732">Signal</keyword>
<keyword evidence="3" id="KW-1185">Reference proteome</keyword>
<reference evidence="2 3" key="1">
    <citation type="submission" date="2020-09" db="EMBL/GenBank/DDBJ databases">
        <title>Paenibacillus sp. CAU 1523 isolated from sand of Haeundae Beach.</title>
        <authorList>
            <person name="Kim W."/>
        </authorList>
    </citation>
    <scope>NUCLEOTIDE SEQUENCE [LARGE SCALE GENOMIC DNA]</scope>
    <source>
        <strain evidence="2 3">CAU 1523</strain>
    </source>
</reference>
<protein>
    <submittedName>
        <fullName evidence="2">Uncharacterized protein</fullName>
    </submittedName>
</protein>
<dbReference type="Proteomes" id="UP000634529">
    <property type="component" value="Unassembled WGS sequence"/>
</dbReference>
<comment type="caution">
    <text evidence="2">The sequence shown here is derived from an EMBL/GenBank/DDBJ whole genome shotgun (WGS) entry which is preliminary data.</text>
</comment>
<dbReference type="Gene3D" id="2.60.120.380">
    <property type="match status" value="1"/>
</dbReference>
<name>A0ABR9B1A5_9BACL</name>
<dbReference type="RefSeq" id="WP_192026485.1">
    <property type="nucleotide sequence ID" value="NZ_JACYTN010000019.1"/>
</dbReference>
<gene>
    <name evidence="2" type="ORF">IFO66_17900</name>
</gene>